<gene>
    <name evidence="2" type="ORF">J5A53_12365</name>
    <name evidence="3" type="ORF">NCTC12967_00663</name>
</gene>
<feature type="transmembrane region" description="Helical" evidence="1">
    <location>
        <begin position="54"/>
        <end position="76"/>
    </location>
</feature>
<reference evidence="2" key="2">
    <citation type="submission" date="2021-03" db="EMBL/GenBank/DDBJ databases">
        <title>Human Oral Microbial Genomes.</title>
        <authorList>
            <person name="Johnston C.D."/>
            <person name="Chen T."/>
            <person name="Dewhirst F.E."/>
        </authorList>
    </citation>
    <scope>NUCLEOTIDE SEQUENCE</scope>
    <source>
        <strain evidence="2">F0714</strain>
    </source>
</reference>
<keyword evidence="1" id="KW-0472">Membrane</keyword>
<dbReference type="EMBL" id="LR134406">
    <property type="protein sequence ID" value="VEH69396.1"/>
    <property type="molecule type" value="Genomic_DNA"/>
</dbReference>
<evidence type="ECO:0000313" key="3">
    <source>
        <dbReference type="EMBL" id="VEH69396.1"/>
    </source>
</evidence>
<keyword evidence="1" id="KW-0812">Transmembrane</keyword>
<name>A0A3N4CWR8_9ACTN</name>
<evidence type="ECO:0000313" key="2">
    <source>
        <dbReference type="EMBL" id="QUC10559.1"/>
    </source>
</evidence>
<dbReference type="GeneID" id="64406149"/>
<keyword evidence="4" id="KW-1185">Reference proteome</keyword>
<sequence length="95" mass="9865">MKILWLAFEGTWHVLLAGLILGAGLPTLFALGVRSLSMGTRGDPARRPSLLGKVIAGLCFAVVLLAVLAGIATIVAHGLGVQLSFDGIIPVFTSR</sequence>
<organism evidence="3 4">
    <name type="scientific">Arachnia propionica</name>
    <dbReference type="NCBI Taxonomy" id="1750"/>
    <lineage>
        <taxon>Bacteria</taxon>
        <taxon>Bacillati</taxon>
        <taxon>Actinomycetota</taxon>
        <taxon>Actinomycetes</taxon>
        <taxon>Propionibacteriales</taxon>
        <taxon>Propionibacteriaceae</taxon>
        <taxon>Arachnia</taxon>
    </lineage>
</organism>
<dbReference type="AlphaFoldDB" id="A0A3N4CWR8"/>
<dbReference type="Proteomes" id="UP000677180">
    <property type="component" value="Chromosome"/>
</dbReference>
<dbReference type="Proteomes" id="UP000273044">
    <property type="component" value="Chromosome"/>
</dbReference>
<dbReference type="RefSeq" id="WP_014845787.1">
    <property type="nucleotide sequence ID" value="NZ_CAJZDL010000030.1"/>
</dbReference>
<feature type="transmembrane region" description="Helical" evidence="1">
    <location>
        <begin position="12"/>
        <end position="33"/>
    </location>
</feature>
<accession>A0A3N4CWR8</accession>
<dbReference type="EMBL" id="CP072385">
    <property type="protein sequence ID" value="QUC10559.1"/>
    <property type="molecule type" value="Genomic_DNA"/>
</dbReference>
<keyword evidence="1" id="KW-1133">Transmembrane helix</keyword>
<dbReference type="OrthoDB" id="3177419at2"/>
<dbReference type="OMA" id="SFGIHIF"/>
<evidence type="ECO:0000256" key="1">
    <source>
        <dbReference type="SAM" id="Phobius"/>
    </source>
</evidence>
<protein>
    <submittedName>
        <fullName evidence="3">Uncharacterized protein</fullName>
    </submittedName>
</protein>
<proteinExistence type="predicted"/>
<reference evidence="3 4" key="1">
    <citation type="submission" date="2018-12" db="EMBL/GenBank/DDBJ databases">
        <authorList>
            <consortium name="Pathogen Informatics"/>
        </authorList>
    </citation>
    <scope>NUCLEOTIDE SEQUENCE [LARGE SCALE GENOMIC DNA]</scope>
    <source>
        <strain evidence="3 4">NCTC12967</strain>
    </source>
</reference>
<evidence type="ECO:0000313" key="4">
    <source>
        <dbReference type="Proteomes" id="UP000273044"/>
    </source>
</evidence>